<accession>X1QG07</accession>
<dbReference type="InterPro" id="IPR015915">
    <property type="entry name" value="Kelch-typ_b-propeller"/>
</dbReference>
<gene>
    <name evidence="1" type="ORF">S12H4_00054</name>
</gene>
<comment type="caution">
    <text evidence="1">The sequence shown here is derived from an EMBL/GenBank/DDBJ whole genome shotgun (WGS) entry which is preliminary data.</text>
</comment>
<protein>
    <submittedName>
        <fullName evidence="1">Uncharacterized protein</fullName>
    </submittedName>
</protein>
<sequence>MGYGSPGGASTFVSLKDAPDSYTGSSKMVARVKSTLDGLEFGLPKLDITKFFDGSVDTPVDKDWEFETPLPFTDPYAGVFFSPLIKNVFDQLEVYVISHGFDFWKYNLKTKQWTELASPNYILWTTTGGGVFDRSLALSPDGLKLACVSEGGDDWRGGRRIEVYTIASDSWAASPQAPDVSASSTVVAGLVWEDNDTIWAWASRASAAVKTYCKCIKYTPTTTTWTQYATLQSGLTYCQPNGAGIVAGVVFGSYIGVVREYCKYTIAGDSYAFGSITAGRYFGTAADGSKLWYLDATTGRQGYLQVSDESEHDNIFAANPDKDTGNRFGVNSAADSIIADARNNAPQLMSCIGTGMYELDTLVTTNWTLVVVDKPNDGYAVTCLSDGRYVVALGYSVLLFEAATWVFYYPKAGTYTPIKLYSCPLEGG</sequence>
<dbReference type="SUPFAM" id="SSF82171">
    <property type="entry name" value="DPP6 N-terminal domain-like"/>
    <property type="match status" value="1"/>
</dbReference>
<dbReference type="AlphaFoldDB" id="X1QG07"/>
<dbReference type="EMBL" id="BARW01000003">
    <property type="protein sequence ID" value="GAI67417.1"/>
    <property type="molecule type" value="Genomic_DNA"/>
</dbReference>
<reference evidence="1" key="1">
    <citation type="journal article" date="2014" name="Front. Microbiol.">
        <title>High frequency of phylogenetically diverse reductive dehalogenase-homologous genes in deep subseafloor sedimentary metagenomes.</title>
        <authorList>
            <person name="Kawai M."/>
            <person name="Futagami T."/>
            <person name="Toyoda A."/>
            <person name="Takaki Y."/>
            <person name="Nishi S."/>
            <person name="Hori S."/>
            <person name="Arai W."/>
            <person name="Tsubouchi T."/>
            <person name="Morono Y."/>
            <person name="Uchiyama I."/>
            <person name="Ito T."/>
            <person name="Fujiyama A."/>
            <person name="Inagaki F."/>
            <person name="Takami H."/>
        </authorList>
    </citation>
    <scope>NUCLEOTIDE SEQUENCE</scope>
    <source>
        <strain evidence="1">Expedition CK06-06</strain>
    </source>
</reference>
<dbReference type="Gene3D" id="2.120.10.80">
    <property type="entry name" value="Kelch-type beta propeller"/>
    <property type="match status" value="1"/>
</dbReference>
<evidence type="ECO:0000313" key="1">
    <source>
        <dbReference type="EMBL" id="GAI67417.1"/>
    </source>
</evidence>
<name>X1QG07_9ZZZZ</name>
<proteinExistence type="predicted"/>
<organism evidence="1">
    <name type="scientific">marine sediment metagenome</name>
    <dbReference type="NCBI Taxonomy" id="412755"/>
    <lineage>
        <taxon>unclassified sequences</taxon>
        <taxon>metagenomes</taxon>
        <taxon>ecological metagenomes</taxon>
    </lineage>
</organism>